<dbReference type="CDD" id="cd00146">
    <property type="entry name" value="PKD"/>
    <property type="match status" value="2"/>
</dbReference>
<dbReference type="PROSITE" id="PS50093">
    <property type="entry name" value="PKD"/>
    <property type="match status" value="2"/>
</dbReference>
<dbReference type="InterPro" id="IPR029865">
    <property type="entry name" value="KIAA0319-like"/>
</dbReference>
<dbReference type="EMBL" id="FNVN01000003">
    <property type="protein sequence ID" value="SEG47903.1"/>
    <property type="molecule type" value="Genomic_DNA"/>
</dbReference>
<proteinExistence type="predicted"/>
<organism evidence="4 5">
    <name type="scientific">Halobellus limi</name>
    <dbReference type="NCBI Taxonomy" id="699433"/>
    <lineage>
        <taxon>Archaea</taxon>
        <taxon>Methanobacteriati</taxon>
        <taxon>Methanobacteriota</taxon>
        <taxon>Stenosarchaea group</taxon>
        <taxon>Halobacteria</taxon>
        <taxon>Halobacteriales</taxon>
        <taxon>Haloferacaceae</taxon>
        <taxon>Halobellus</taxon>
    </lineage>
</organism>
<dbReference type="InterPro" id="IPR022409">
    <property type="entry name" value="PKD/Chitinase_dom"/>
</dbReference>
<reference evidence="4 5" key="1">
    <citation type="submission" date="2016-10" db="EMBL/GenBank/DDBJ databases">
        <authorList>
            <person name="de Groot N.N."/>
        </authorList>
    </citation>
    <scope>NUCLEOTIDE SEQUENCE [LARGE SCALE GENOMIC DNA]</scope>
    <source>
        <strain evidence="4 5">CGMCC 1.10331</strain>
    </source>
</reference>
<dbReference type="KEGG" id="hlm:DV707_07905"/>
<dbReference type="GO" id="GO:0031410">
    <property type="term" value="C:cytoplasmic vesicle"/>
    <property type="evidence" value="ECO:0007669"/>
    <property type="project" value="TreeGrafter"/>
</dbReference>
<sequence length="805" mass="82643">MNHIAPRAGRITAVLVALLLVTSVFGPIGTVAAEPGVSISQTATSGTTVAPGETITIEATIDYTDVNGPGINATVPDGWSVTSHTDDGGTYGPPQPAWVWLDGGEAGATGNHTVSYTVQVPTDASEGEYTFSAVGSAGNPAGGPLLESTDELTVTVQDNQQPSASFSASPTDPEVGQSVTFDASASSDSDGSIDTYAWDFDGDGTTDATAATATTSHTYDTNGTYTATLTVTDDDGKTATDTVDVTVQSPAPTLNPSVSVTQTATSPTTVQPGDIVSVETTIDYTDVNAPGIDVTLPDGWSVTSHTDDGGTYGPPQPAWVWGQQGSETGITGFNTVTYTVQVPVGTSSGDYTIAAEGSGVDPSDDSFVTDTTDLTVSVQEPTNQDPTAVFSATPSDPEVGQTVTLDASGSSDSDGAIASYEWNFGDGTTATGASPSHAYDSAGTYTVTLTVTDDDGAIDTTTQQVTVSEPPNQSPSAAFTASPSDPTVDQKVTLDASGSNDADGSIQSYEWTIETPGTTGDTTLLDTDFESGSLSAAGWSHGSTDGTASAGVSDATSNSGSLSAFHHGGAGALVSPAVDAAGTQSIEINYWVQKGHDDFSENPDANDEEDLVVEYLSSSGDWVEIGRIESTVSPGAIVEESVVISDAAAFHDSLQVRFRQQGADATNGDYWHVDDVAISATTDETQDITMTNETTTFTPLTAGDYEVTLTVTDDDGATDSTTQTVTVDEQAPDDQSISQAVASLNDAGDDSVIGTQEIQQAIDLWVDDDPVPRTDGETISTAQMQQLIDMWVEDETVDAANGGGN</sequence>
<keyword evidence="5" id="KW-1185">Reference proteome</keyword>
<feature type="region of interest" description="Disordered" evidence="1">
    <location>
        <begin position="248"/>
        <end position="267"/>
    </location>
</feature>
<dbReference type="Gene3D" id="2.60.40.10">
    <property type="entry name" value="Immunoglobulins"/>
    <property type="match status" value="4"/>
</dbReference>
<feature type="region of interest" description="Disordered" evidence="1">
    <location>
        <begin position="160"/>
        <end position="190"/>
    </location>
</feature>
<evidence type="ECO:0000313" key="4">
    <source>
        <dbReference type="EMBL" id="SEG47903.1"/>
    </source>
</evidence>
<dbReference type="SMART" id="SM00089">
    <property type="entry name" value="PKD"/>
    <property type="match status" value="3"/>
</dbReference>
<gene>
    <name evidence="3" type="ORF">DV707_07905</name>
    <name evidence="4" type="ORF">SAMN04488133_2323</name>
</gene>
<protein>
    <submittedName>
        <fullName evidence="4">PKD domain-containing protein</fullName>
    </submittedName>
</protein>
<dbReference type="Pfam" id="PF18911">
    <property type="entry name" value="PKD_4"/>
    <property type="match status" value="2"/>
</dbReference>
<evidence type="ECO:0000259" key="2">
    <source>
        <dbReference type="PROSITE" id="PS50093"/>
    </source>
</evidence>
<dbReference type="PANTHER" id="PTHR46182:SF2">
    <property type="entry name" value="FI19480P1"/>
    <property type="match status" value="1"/>
</dbReference>
<feature type="compositionally biased region" description="Polar residues" evidence="1">
    <location>
        <begin position="160"/>
        <end position="170"/>
    </location>
</feature>
<dbReference type="InterPro" id="IPR000601">
    <property type="entry name" value="PKD_dom"/>
</dbReference>
<evidence type="ECO:0000313" key="5">
    <source>
        <dbReference type="Proteomes" id="UP000236740"/>
    </source>
</evidence>
<dbReference type="PANTHER" id="PTHR46182">
    <property type="entry name" value="FI19480P1"/>
    <property type="match status" value="1"/>
</dbReference>
<feature type="domain" description="PKD" evidence="2">
    <location>
        <begin position="162"/>
        <end position="254"/>
    </location>
</feature>
<evidence type="ECO:0000313" key="3">
    <source>
        <dbReference type="EMBL" id="QCC47587.1"/>
    </source>
</evidence>
<evidence type="ECO:0000313" key="6">
    <source>
        <dbReference type="Proteomes" id="UP000296733"/>
    </source>
</evidence>
<dbReference type="Proteomes" id="UP000296733">
    <property type="component" value="Chromosome"/>
</dbReference>
<feature type="domain" description="PKD" evidence="2">
    <location>
        <begin position="386"/>
        <end position="474"/>
    </location>
</feature>
<dbReference type="Proteomes" id="UP000236740">
    <property type="component" value="Unassembled WGS sequence"/>
</dbReference>
<evidence type="ECO:0000256" key="1">
    <source>
        <dbReference type="SAM" id="MobiDB-lite"/>
    </source>
</evidence>
<dbReference type="AlphaFoldDB" id="A0A1H6AGL1"/>
<feature type="compositionally biased region" description="Polar residues" evidence="1">
    <location>
        <begin position="463"/>
        <end position="487"/>
    </location>
</feature>
<reference evidence="3 6" key="2">
    <citation type="journal article" date="2019" name="Nat. Commun.">
        <title>A new type of DNA phosphorothioation-based antiviral system in archaea.</title>
        <authorList>
            <person name="Xiong L."/>
            <person name="Liu S."/>
            <person name="Chen S."/>
            <person name="Xiao Y."/>
            <person name="Zhu B."/>
            <person name="Gao Y."/>
            <person name="Zhang Y."/>
            <person name="Chen B."/>
            <person name="Luo J."/>
            <person name="Deng Z."/>
            <person name="Chen X."/>
            <person name="Wang L."/>
            <person name="Chen S."/>
        </authorList>
    </citation>
    <scope>NUCLEOTIDE SEQUENCE [LARGE SCALE GENOMIC DNA]</scope>
    <source>
        <strain evidence="3 6">CGMCC 1.10331</strain>
    </source>
</reference>
<accession>A0A1H6AGL1</accession>
<dbReference type="GO" id="GO:0016020">
    <property type="term" value="C:membrane"/>
    <property type="evidence" value="ECO:0007669"/>
    <property type="project" value="TreeGrafter"/>
</dbReference>
<dbReference type="SUPFAM" id="SSF49299">
    <property type="entry name" value="PKD domain"/>
    <property type="match status" value="4"/>
</dbReference>
<dbReference type="Pfam" id="PF00801">
    <property type="entry name" value="PKD"/>
    <property type="match status" value="1"/>
</dbReference>
<dbReference type="InterPro" id="IPR035986">
    <property type="entry name" value="PKD_dom_sf"/>
</dbReference>
<feature type="region of interest" description="Disordered" evidence="1">
    <location>
        <begin position="463"/>
        <end position="503"/>
    </location>
</feature>
<dbReference type="EMBL" id="CP031311">
    <property type="protein sequence ID" value="QCC47587.1"/>
    <property type="molecule type" value="Genomic_DNA"/>
</dbReference>
<name>A0A1H6AGL1_9EURY</name>
<dbReference type="InterPro" id="IPR013783">
    <property type="entry name" value="Ig-like_fold"/>
</dbReference>